<name>A0A3Z6QNT4_SALEB</name>
<keyword evidence="1" id="KW-0472">Membrane</keyword>
<dbReference type="Proteomes" id="UP000839631">
    <property type="component" value="Unassembled WGS sequence"/>
</dbReference>
<dbReference type="EMBL" id="AAKVUB010000042">
    <property type="protein sequence ID" value="ECW2470957.1"/>
    <property type="molecule type" value="Genomic_DNA"/>
</dbReference>
<dbReference type="AlphaFoldDB" id="A0A3Z6QNT4"/>
<accession>A0A3Z6QNT4</accession>
<feature type="transmembrane region" description="Helical" evidence="1">
    <location>
        <begin position="72"/>
        <end position="95"/>
    </location>
</feature>
<sequence>MKVHLQRYGVVWFLLAYWSLSFVNEYFLRGHPLSAEAWQGMRLLALLVTASLAITLTRLLTTDASDRQEAAVAVMLVTLILHLLALLLPAVWLFYQWQWYGRLLLQWQGTAFSLALAALPAAAFFFSS</sequence>
<feature type="transmembrane region" description="Helical" evidence="1">
    <location>
        <begin position="107"/>
        <end position="126"/>
    </location>
</feature>
<organism evidence="2">
    <name type="scientific">Salmonella enterica subsp. enterica serovar Java</name>
    <dbReference type="NCBI Taxonomy" id="224729"/>
    <lineage>
        <taxon>Bacteria</taxon>
        <taxon>Pseudomonadati</taxon>
        <taxon>Pseudomonadota</taxon>
        <taxon>Gammaproteobacteria</taxon>
        <taxon>Enterobacterales</taxon>
        <taxon>Enterobacteriaceae</taxon>
        <taxon>Salmonella</taxon>
    </lineage>
</organism>
<evidence type="ECO:0000313" key="4">
    <source>
        <dbReference type="EMBL" id="ECW2470957.1"/>
    </source>
</evidence>
<feature type="transmembrane region" description="Helical" evidence="1">
    <location>
        <begin position="40"/>
        <end position="60"/>
    </location>
</feature>
<comment type="caution">
    <text evidence="2">The sequence shown here is derived from an EMBL/GenBank/DDBJ whole genome shotgun (WGS) entry which is preliminary data.</text>
</comment>
<dbReference type="EMBL" id="AAAGSE010000029">
    <property type="protein sequence ID" value="EAC0788685.1"/>
    <property type="molecule type" value="Genomic_DNA"/>
</dbReference>
<proteinExistence type="predicted"/>
<dbReference type="Proteomes" id="UP000839733">
    <property type="component" value="Unassembled WGS sequence"/>
</dbReference>
<reference evidence="2" key="1">
    <citation type="submission" date="2018-09" db="EMBL/GenBank/DDBJ databases">
        <authorList>
            <person name="Ashton P.M."/>
            <person name="Dallman T."/>
            <person name="Nair S."/>
            <person name="De Pinna E."/>
            <person name="Peters T."/>
            <person name="Grant K."/>
        </authorList>
    </citation>
    <scope>NUCLEOTIDE SEQUENCE [LARGE SCALE GENOMIC DNA]</scope>
    <source>
        <strain evidence="3">140692</strain>
        <strain evidence="4">367309</strain>
        <strain evidence="2">412099</strain>
    </source>
</reference>
<evidence type="ECO:0000256" key="1">
    <source>
        <dbReference type="SAM" id="Phobius"/>
    </source>
</evidence>
<dbReference type="EMBL" id="AAHPHN010000054">
    <property type="protein sequence ID" value="EBY8644430.1"/>
    <property type="molecule type" value="Genomic_DNA"/>
</dbReference>
<keyword evidence="1" id="KW-0812">Transmembrane</keyword>
<evidence type="ECO:0000313" key="3">
    <source>
        <dbReference type="EMBL" id="EBY8644430.1"/>
    </source>
</evidence>
<feature type="transmembrane region" description="Helical" evidence="1">
    <location>
        <begin position="9"/>
        <end position="28"/>
    </location>
</feature>
<gene>
    <name evidence="2" type="ORF">D6K54_18440</name>
    <name evidence="3" type="ORF">D6S17_23245</name>
    <name evidence="4" type="ORF">EZX71_24000</name>
</gene>
<protein>
    <submittedName>
        <fullName evidence="2">Uncharacterized protein</fullName>
    </submittedName>
</protein>
<evidence type="ECO:0000313" key="2">
    <source>
        <dbReference type="EMBL" id="EAC0788685.1"/>
    </source>
</evidence>
<keyword evidence="1" id="KW-1133">Transmembrane helix</keyword>